<accession>A0AAW0K7W2</accession>
<feature type="region of interest" description="Disordered" evidence="1">
    <location>
        <begin position="578"/>
        <end position="597"/>
    </location>
</feature>
<gene>
    <name evidence="3" type="primary">BSDC1_1</name>
    <name evidence="3" type="ORF">CFP56_023785</name>
</gene>
<dbReference type="Proteomes" id="UP000237347">
    <property type="component" value="Unassembled WGS sequence"/>
</dbReference>
<dbReference type="PROSITE" id="PS50858">
    <property type="entry name" value="BSD"/>
    <property type="match status" value="2"/>
</dbReference>
<comment type="caution">
    <text evidence="3">The sequence shown here is derived from an EMBL/GenBank/DDBJ whole genome shotgun (WGS) entry which is preliminary data.</text>
</comment>
<evidence type="ECO:0000313" key="4">
    <source>
        <dbReference type="Proteomes" id="UP000237347"/>
    </source>
</evidence>
<feature type="compositionally biased region" description="Basic and acidic residues" evidence="1">
    <location>
        <begin position="339"/>
        <end position="404"/>
    </location>
</feature>
<proteinExistence type="predicted"/>
<dbReference type="GO" id="GO:0005737">
    <property type="term" value="C:cytoplasm"/>
    <property type="evidence" value="ECO:0007669"/>
    <property type="project" value="TreeGrafter"/>
</dbReference>
<dbReference type="InterPro" id="IPR005607">
    <property type="entry name" value="BSD_dom"/>
</dbReference>
<evidence type="ECO:0000259" key="2">
    <source>
        <dbReference type="PROSITE" id="PS50858"/>
    </source>
</evidence>
<feature type="region of interest" description="Disordered" evidence="1">
    <location>
        <begin position="755"/>
        <end position="928"/>
    </location>
</feature>
<name>A0AAW0K7W2_QUESU</name>
<dbReference type="SUPFAM" id="SSF140383">
    <property type="entry name" value="BSD domain-like"/>
    <property type="match status" value="2"/>
</dbReference>
<feature type="compositionally biased region" description="Basic and acidic residues" evidence="1">
    <location>
        <begin position="760"/>
        <end position="784"/>
    </location>
</feature>
<feature type="region of interest" description="Disordered" evidence="1">
    <location>
        <begin position="123"/>
        <end position="142"/>
    </location>
</feature>
<protein>
    <submittedName>
        <fullName evidence="3">Bsd domain-containing protein 1</fullName>
    </submittedName>
</protein>
<feature type="compositionally biased region" description="Acidic residues" evidence="1">
    <location>
        <begin position="870"/>
        <end position="885"/>
    </location>
</feature>
<evidence type="ECO:0000313" key="3">
    <source>
        <dbReference type="EMBL" id="KAK7835117.1"/>
    </source>
</evidence>
<dbReference type="SMART" id="SM00751">
    <property type="entry name" value="BSD"/>
    <property type="match status" value="2"/>
</dbReference>
<dbReference type="Gene3D" id="1.10.3970.10">
    <property type="entry name" value="BSD domain"/>
    <property type="match status" value="2"/>
</dbReference>
<feature type="domain" description="BSD" evidence="2">
    <location>
        <begin position="631"/>
        <end position="683"/>
    </location>
</feature>
<dbReference type="PANTHER" id="PTHR16019">
    <property type="entry name" value="SYNAPSE-ASSOCIATED PROTEIN"/>
    <property type="match status" value="1"/>
</dbReference>
<feature type="region of interest" description="Disordered" evidence="1">
    <location>
        <begin position="300"/>
        <end position="505"/>
    </location>
</feature>
<feature type="domain" description="BSD" evidence="2">
    <location>
        <begin position="176"/>
        <end position="228"/>
    </location>
</feature>
<dbReference type="EMBL" id="PKMF04000375">
    <property type="protein sequence ID" value="KAK7835117.1"/>
    <property type="molecule type" value="Genomic_DNA"/>
</dbReference>
<organism evidence="3 4">
    <name type="scientific">Quercus suber</name>
    <name type="common">Cork oak</name>
    <dbReference type="NCBI Taxonomy" id="58331"/>
    <lineage>
        <taxon>Eukaryota</taxon>
        <taxon>Viridiplantae</taxon>
        <taxon>Streptophyta</taxon>
        <taxon>Embryophyta</taxon>
        <taxon>Tracheophyta</taxon>
        <taxon>Spermatophyta</taxon>
        <taxon>Magnoliopsida</taxon>
        <taxon>eudicotyledons</taxon>
        <taxon>Gunneridae</taxon>
        <taxon>Pentapetalae</taxon>
        <taxon>rosids</taxon>
        <taxon>fabids</taxon>
        <taxon>Fagales</taxon>
        <taxon>Fagaceae</taxon>
        <taxon>Quercus</taxon>
    </lineage>
</organism>
<evidence type="ECO:0000256" key="1">
    <source>
        <dbReference type="SAM" id="MobiDB-lite"/>
    </source>
</evidence>
<feature type="compositionally biased region" description="Acidic residues" evidence="1">
    <location>
        <begin position="909"/>
        <end position="928"/>
    </location>
</feature>
<dbReference type="InterPro" id="IPR035925">
    <property type="entry name" value="BSD_dom_sf"/>
</dbReference>
<dbReference type="PANTHER" id="PTHR16019:SF5">
    <property type="entry name" value="BSD DOMAIN-CONTAINING PROTEIN 1"/>
    <property type="match status" value="1"/>
</dbReference>
<sequence>MDFFKAVFADDPPEPPRPDSPEPVNQTDPDPNPPPNPNSPTIGGSGGWSFGGLIKTLTTKSESVIETYRRDLKEFGSGLKKEIEVAHGSLENVSHVIDEIGTSVIKGTAQIISQGKDAILADDLESDSDNNNSSSSKQLGLNSKPYSRFEAQVRVIQGEDSTYCEEPEDLGDFNKWKLGFDLGEKSEEVEVLMEENGVVESVYKRVVPNTVDHDTFWCRYFYRVYKVKQAEDVRANLVKRAISREEEDLSWDVDDEEEGVEENNVVAKMEVMKNIEVGSEDKELGVEVVKKSSNVEEMGNVGEDVVVKGEEERRELSGKGDEKSVKEKEDAVEELQGEVGEKSSDLEEGRKGSVGESSGDKESDEKMRLGGDSEVNKNDLVLKSDEKVVSDGKADSGESCKDSDFSVVSTQPSMPEEDDLGWDEIEDLSSIDEKKATQGGSPNRADVRKRLSATEEEEDLTVFADDPPEPPRPDSPEPVNQTDPDPNPPPNPNSPTIGGSGGWSFGGLIKTLTTKSESVIETYRRDLKEFGSGLKKEIEVAHGSLENVSHVIDEIGTSVIKGTAQIISQGKDAILADDLESDSDNNNSSSSKQLGLNSKPYSRFEAQVRVIQGEDSTYCEEPEDLGDFNKWKLGFDLGEKSEEVEVLMEENGVVESVYKRVVPNTVDHDTFWCRYFYRVYKVKQAEDVRANLVKRAISREEEDLSWDVDDEEEGVEENNVVAKMEVMKNIEVGSEDKELGVEVVKKSSNVEEMGNVGEDVVVKGEEERRELSGKGDEKSVKEKEDAVEELQGEVGEKSSDLEEGRKGSVGESSGDKESDEKMRLGGDSEVNKNDLVLKSDEKVVSDGKADSGESCKDSDFSVVSTQPSMPEEDDLGWDEIEDLSSIDEKKATQGGSPNRADVRKRLSATEEEEDLSWDIEDDDEHAKA</sequence>
<reference evidence="3 4" key="1">
    <citation type="journal article" date="2018" name="Sci. Data">
        <title>The draft genome sequence of cork oak.</title>
        <authorList>
            <person name="Ramos A.M."/>
            <person name="Usie A."/>
            <person name="Barbosa P."/>
            <person name="Barros P.M."/>
            <person name="Capote T."/>
            <person name="Chaves I."/>
            <person name="Simoes F."/>
            <person name="Abreu I."/>
            <person name="Carrasquinho I."/>
            <person name="Faro C."/>
            <person name="Guimaraes J.B."/>
            <person name="Mendonca D."/>
            <person name="Nobrega F."/>
            <person name="Rodrigues L."/>
            <person name="Saibo N.J.M."/>
            <person name="Varela M.C."/>
            <person name="Egas C."/>
            <person name="Matos J."/>
            <person name="Miguel C.M."/>
            <person name="Oliveira M.M."/>
            <person name="Ricardo C.P."/>
            <person name="Goncalves S."/>
        </authorList>
    </citation>
    <scope>NUCLEOTIDE SEQUENCE [LARGE SCALE GENOMIC DNA]</scope>
    <source>
        <strain evidence="4">cv. HL8</strain>
    </source>
</reference>
<dbReference type="AlphaFoldDB" id="A0AAW0K7W2"/>
<feature type="compositionally biased region" description="Basic and acidic residues" evidence="1">
    <location>
        <begin position="305"/>
        <end position="329"/>
    </location>
</feature>
<feature type="region of interest" description="Disordered" evidence="1">
    <location>
        <begin position="1"/>
        <end position="47"/>
    </location>
</feature>
<dbReference type="Pfam" id="PF03909">
    <property type="entry name" value="BSD"/>
    <property type="match status" value="2"/>
</dbReference>
<feature type="compositionally biased region" description="Basic and acidic residues" evidence="1">
    <location>
        <begin position="794"/>
        <end position="859"/>
    </location>
</feature>
<keyword evidence="4" id="KW-1185">Reference proteome</keyword>
<dbReference type="InterPro" id="IPR051494">
    <property type="entry name" value="BSD_domain-containing"/>
</dbReference>
<feature type="compositionally biased region" description="Acidic residues" evidence="1">
    <location>
        <begin position="415"/>
        <end position="430"/>
    </location>
</feature>